<dbReference type="InterPro" id="IPR014347">
    <property type="entry name" value="Tautomerase/MIF_sf"/>
</dbReference>
<evidence type="ECO:0000313" key="3">
    <source>
        <dbReference type="Proteomes" id="UP001383192"/>
    </source>
</evidence>
<sequence length="142" mass="16553">MPFHRYYVPRGLYTPEEKHALAEAITEIYKIIPKFYVVVSFIEIDDGDFYVGGQRNNNFVRIAVEHLAHHQQDEAGKRGFMDRYEAAIAPWTKAKGIDWEIQVSNEDPVFWNMNGFRPPVVGSEHLELWKKEGRPVPYGPYL</sequence>
<name>A0AAW0BM35_9AGAR</name>
<feature type="domain" description="Tautomerase cis-CaaD-like" evidence="1">
    <location>
        <begin position="1"/>
        <end position="133"/>
    </location>
</feature>
<proteinExistence type="predicted"/>
<accession>A0AAW0BM35</accession>
<dbReference type="InterPro" id="IPR028116">
    <property type="entry name" value="Cis-CaaD-like"/>
</dbReference>
<dbReference type="Proteomes" id="UP001383192">
    <property type="component" value="Unassembled WGS sequence"/>
</dbReference>
<evidence type="ECO:0000259" key="1">
    <source>
        <dbReference type="Pfam" id="PF14832"/>
    </source>
</evidence>
<comment type="caution">
    <text evidence="2">The sequence shown here is derived from an EMBL/GenBank/DDBJ whole genome shotgun (WGS) entry which is preliminary data.</text>
</comment>
<dbReference type="Gene3D" id="3.30.429.10">
    <property type="entry name" value="Macrophage Migration Inhibitory Factor"/>
    <property type="match status" value="1"/>
</dbReference>
<reference evidence="2 3" key="1">
    <citation type="submission" date="2024-01" db="EMBL/GenBank/DDBJ databases">
        <title>A draft genome for a cacao thread blight-causing isolate of Paramarasmius palmivorus.</title>
        <authorList>
            <person name="Baruah I.K."/>
            <person name="Bukari Y."/>
            <person name="Amoako-Attah I."/>
            <person name="Meinhardt L.W."/>
            <person name="Bailey B.A."/>
            <person name="Cohen S.P."/>
        </authorList>
    </citation>
    <scope>NUCLEOTIDE SEQUENCE [LARGE SCALE GENOMIC DNA]</scope>
    <source>
        <strain evidence="2 3">GH-12</strain>
    </source>
</reference>
<keyword evidence="3" id="KW-1185">Reference proteome</keyword>
<organism evidence="2 3">
    <name type="scientific">Paramarasmius palmivorus</name>
    <dbReference type="NCBI Taxonomy" id="297713"/>
    <lineage>
        <taxon>Eukaryota</taxon>
        <taxon>Fungi</taxon>
        <taxon>Dikarya</taxon>
        <taxon>Basidiomycota</taxon>
        <taxon>Agaricomycotina</taxon>
        <taxon>Agaricomycetes</taxon>
        <taxon>Agaricomycetidae</taxon>
        <taxon>Agaricales</taxon>
        <taxon>Marasmiineae</taxon>
        <taxon>Marasmiaceae</taxon>
        <taxon>Paramarasmius</taxon>
    </lineage>
</organism>
<dbReference type="AlphaFoldDB" id="A0AAW0BM35"/>
<dbReference type="SUPFAM" id="SSF55331">
    <property type="entry name" value="Tautomerase/MIF"/>
    <property type="match status" value="1"/>
</dbReference>
<dbReference type="Pfam" id="PF14832">
    <property type="entry name" value="Tautomerase_3"/>
    <property type="match status" value="1"/>
</dbReference>
<protein>
    <recommendedName>
        <fullName evidence="1">Tautomerase cis-CaaD-like domain-containing protein</fullName>
    </recommendedName>
</protein>
<gene>
    <name evidence="2" type="ORF">VNI00_015300</name>
</gene>
<dbReference type="EMBL" id="JAYKXP010000097">
    <property type="protein sequence ID" value="KAK7027337.1"/>
    <property type="molecule type" value="Genomic_DNA"/>
</dbReference>
<evidence type="ECO:0000313" key="2">
    <source>
        <dbReference type="EMBL" id="KAK7027337.1"/>
    </source>
</evidence>